<dbReference type="SUPFAM" id="SSF51905">
    <property type="entry name" value="FAD/NAD(P)-binding domain"/>
    <property type="match status" value="1"/>
</dbReference>
<dbReference type="Pfam" id="PF01266">
    <property type="entry name" value="DAO"/>
    <property type="match status" value="1"/>
</dbReference>
<dbReference type="Gene3D" id="3.30.9.10">
    <property type="entry name" value="D-Amino Acid Oxidase, subunit A, domain 2"/>
    <property type="match status" value="1"/>
</dbReference>
<sequence>MGIESGIVTSPPSGLPSRDPTKSYWLRDPNPTLLGHRGTPDLPAEADVVVVGSGITGAFAARFLVEGSWSENLSVVMLEAREVCWGATGRNGGHCQPLVYAATPTVAAFELEVYDFMERLVRDEAINCDWVSLTGVHAFLSKDIFDSAAAAAEQLAQSHPELAANLQVIRRDDPSSTEEKQQRTLASLRIPTAHGAIIQQKAASLWPYKLVASILERLVAAHPPPRFNLQTNTPATSLARADDGSGRWTLTTPRGTITARQVLLATNGYTSHLLPAFADLIVPMRGQVASLLPPLGPSPPQGGETAPVLKHSYVFAADPEPAPESAAAAPRDDYLIQRPLPTGELIYGGGRRLARALGVGEWRDDIVEEDVARYLRRNLCPPLDLSTPPTDGGNDGHQPEEENLELDATHEWTGIMGYSRDRHAWVGAVPEALGGGDGLFICAGYTGHGMPAAALSAKAVVGQMRRAWRSWKGGEEEERDAETDQEMPEIPAEFILSEERVVRARGMPHVTGGWEATVFAELVGA</sequence>
<feature type="region of interest" description="Disordered" evidence="1">
    <location>
        <begin position="1"/>
        <end position="22"/>
    </location>
</feature>
<evidence type="ECO:0000313" key="3">
    <source>
        <dbReference type="EMBL" id="KAL1842019.1"/>
    </source>
</evidence>
<dbReference type="PANTHER" id="PTHR13847:SF129">
    <property type="entry name" value="FAD DEPENDENT OXIDOREDUCTASE"/>
    <property type="match status" value="1"/>
</dbReference>
<evidence type="ECO:0000313" key="4">
    <source>
        <dbReference type="Proteomes" id="UP001583172"/>
    </source>
</evidence>
<accession>A0ABR3VJF9</accession>
<name>A0ABR3VJF9_HUMIN</name>
<gene>
    <name evidence="3" type="ORF">VTJ49DRAFT_6185</name>
</gene>
<reference evidence="3 4" key="1">
    <citation type="journal article" date="2024" name="Commun. Biol.">
        <title>Comparative genomic analysis of thermophilic fungi reveals convergent evolutionary adaptations and gene losses.</title>
        <authorList>
            <person name="Steindorff A.S."/>
            <person name="Aguilar-Pontes M.V."/>
            <person name="Robinson A.J."/>
            <person name="Andreopoulos B."/>
            <person name="LaButti K."/>
            <person name="Kuo A."/>
            <person name="Mondo S."/>
            <person name="Riley R."/>
            <person name="Otillar R."/>
            <person name="Haridas S."/>
            <person name="Lipzen A."/>
            <person name="Grimwood J."/>
            <person name="Schmutz J."/>
            <person name="Clum A."/>
            <person name="Reid I.D."/>
            <person name="Moisan M.C."/>
            <person name="Butler G."/>
            <person name="Nguyen T.T.M."/>
            <person name="Dewar K."/>
            <person name="Conant G."/>
            <person name="Drula E."/>
            <person name="Henrissat B."/>
            <person name="Hansel C."/>
            <person name="Singer S."/>
            <person name="Hutchinson M.I."/>
            <person name="de Vries R.P."/>
            <person name="Natvig D.O."/>
            <person name="Powell A.J."/>
            <person name="Tsang A."/>
            <person name="Grigoriev I.V."/>
        </authorList>
    </citation>
    <scope>NUCLEOTIDE SEQUENCE [LARGE SCALE GENOMIC DNA]</scope>
    <source>
        <strain evidence="3 4">CBS 620.91</strain>
    </source>
</reference>
<dbReference type="EMBL" id="JAZGSY010000056">
    <property type="protein sequence ID" value="KAL1842019.1"/>
    <property type="molecule type" value="Genomic_DNA"/>
</dbReference>
<proteinExistence type="predicted"/>
<evidence type="ECO:0000259" key="2">
    <source>
        <dbReference type="Pfam" id="PF01266"/>
    </source>
</evidence>
<dbReference type="InterPro" id="IPR006076">
    <property type="entry name" value="FAD-dep_OxRdtase"/>
</dbReference>
<keyword evidence="4" id="KW-1185">Reference proteome</keyword>
<comment type="caution">
    <text evidence="3">The sequence shown here is derived from an EMBL/GenBank/DDBJ whole genome shotgun (WGS) entry which is preliminary data.</text>
</comment>
<dbReference type="Proteomes" id="UP001583172">
    <property type="component" value="Unassembled WGS sequence"/>
</dbReference>
<dbReference type="PANTHER" id="PTHR13847">
    <property type="entry name" value="SARCOSINE DEHYDROGENASE-RELATED"/>
    <property type="match status" value="1"/>
</dbReference>
<evidence type="ECO:0000256" key="1">
    <source>
        <dbReference type="SAM" id="MobiDB-lite"/>
    </source>
</evidence>
<organism evidence="3 4">
    <name type="scientific">Humicola insolens</name>
    <name type="common">Soft-rot fungus</name>
    <dbReference type="NCBI Taxonomy" id="85995"/>
    <lineage>
        <taxon>Eukaryota</taxon>
        <taxon>Fungi</taxon>
        <taxon>Dikarya</taxon>
        <taxon>Ascomycota</taxon>
        <taxon>Pezizomycotina</taxon>
        <taxon>Sordariomycetes</taxon>
        <taxon>Sordariomycetidae</taxon>
        <taxon>Sordariales</taxon>
        <taxon>Chaetomiaceae</taxon>
        <taxon>Mycothermus</taxon>
    </lineage>
</organism>
<feature type="domain" description="FAD dependent oxidoreductase" evidence="2">
    <location>
        <begin position="47"/>
        <end position="461"/>
    </location>
</feature>
<dbReference type="InterPro" id="IPR036188">
    <property type="entry name" value="FAD/NAD-bd_sf"/>
</dbReference>
<dbReference type="Gene3D" id="3.50.50.60">
    <property type="entry name" value="FAD/NAD(P)-binding domain"/>
    <property type="match status" value="1"/>
</dbReference>
<protein>
    <recommendedName>
        <fullName evidence="2">FAD dependent oxidoreductase domain-containing protein</fullName>
    </recommendedName>
</protein>